<proteinExistence type="predicted"/>
<dbReference type="GO" id="GO:0035091">
    <property type="term" value="F:phosphatidylinositol binding"/>
    <property type="evidence" value="ECO:0007669"/>
    <property type="project" value="TreeGrafter"/>
</dbReference>
<dbReference type="EMBL" id="CP090166">
    <property type="protein sequence ID" value="UJO16852.1"/>
    <property type="molecule type" value="Genomic_DNA"/>
</dbReference>
<feature type="region of interest" description="Disordered" evidence="1">
    <location>
        <begin position="329"/>
        <end position="432"/>
    </location>
</feature>
<dbReference type="KEGG" id="ffu:CLAFUR5_04286"/>
<reference evidence="3" key="2">
    <citation type="journal article" date="2022" name="Microb. Genom.">
        <title>A chromosome-scale genome assembly of the tomato pathogen Cladosporium fulvum reveals a compartmentalized genome architecture and the presence of a dispensable chromosome.</title>
        <authorList>
            <person name="Zaccaron A.Z."/>
            <person name="Chen L.H."/>
            <person name="Samaras A."/>
            <person name="Stergiopoulos I."/>
        </authorList>
    </citation>
    <scope>NUCLEOTIDE SEQUENCE</scope>
    <source>
        <strain evidence="3">Race5_Kim</strain>
    </source>
</reference>
<sequence>MSQPTMWQKVKSGSKAGFDKGYKVLDKLGTPVNRLSNKLGSEAFWPMELDKESDKAARILKSFCKDGFYKEEEVQPTDGPKQKQKVIQKIPESVIREAKGLAIFTTMRTGLWFSGAGGAGVLIARKPDGSWSPPSGIMLHTAGLGFLIGVDIYDCVIVINTEEALEAFTRVRCTLGGEISVSAGPVGAGGVLETEVHKRQAPLYTYLKSRGFYAGVQIDGTIVIERNDENERFYGQKLSVKQILAGNVRHPPFEVKQLMETLKAAQGDSDFDSAMLPTEPPPSDMDIEDGAAFGVPDRDDPDPYGVLALEKQGMSLREAGTNKRASWEQFSFNPSPTSPVHSIYNRQSQDLSARSTSRRNSWRTSAFSTEPKTPSSLRNSIDQGRSPVIMADSATQTDFPDGPPSPRRNSLRSSNSQRSSKGSISNNVHPYSMQNVPEHDVLATQDHKPIDPRTANGYTTPPRTPPGTQETPRNAAVYTTANQEDDDESDLDDEDIQIIEEPVFHSVQTVQPATSQVISNTSQVISKARIVEVPKRLPPKLPPRNPGRRGPVVVDASPTNASPERATSTDLPAPSVEADTAVLETAKLPSETDAKAGDLPLEAASAEHKGEIESVAEKLDDVT</sequence>
<feature type="compositionally biased region" description="Basic and acidic residues" evidence="1">
    <location>
        <begin position="605"/>
        <end position="623"/>
    </location>
</feature>
<dbReference type="AlphaFoldDB" id="A0A9Q8LG62"/>
<feature type="region of interest" description="Disordered" evidence="1">
    <location>
        <begin position="447"/>
        <end position="475"/>
    </location>
</feature>
<feature type="region of interest" description="Disordered" evidence="1">
    <location>
        <begin position="277"/>
        <end position="304"/>
    </location>
</feature>
<gene>
    <name evidence="3" type="ORF">CLAFUR5_04286</name>
</gene>
<feature type="compositionally biased region" description="Low complexity" evidence="1">
    <location>
        <begin position="407"/>
        <end position="427"/>
    </location>
</feature>
<dbReference type="PANTHER" id="PTHR15629:SF8">
    <property type="entry name" value="DUF500 DOMAIN PROTEIN (AFU_ORTHOLOGUE AFUA_5G07310)"/>
    <property type="match status" value="1"/>
</dbReference>
<name>A0A9Q8LG62_PASFU</name>
<dbReference type="PANTHER" id="PTHR15629">
    <property type="entry name" value="SH3YL1 PROTEIN"/>
    <property type="match status" value="1"/>
</dbReference>
<keyword evidence="4" id="KW-1185">Reference proteome</keyword>
<accession>A0A9Q8LG62</accession>
<feature type="compositionally biased region" description="Polar residues" evidence="1">
    <location>
        <begin position="557"/>
        <end position="570"/>
    </location>
</feature>
<dbReference type="Proteomes" id="UP000756132">
    <property type="component" value="Chromosome 4"/>
</dbReference>
<feature type="compositionally biased region" description="Polar residues" evidence="1">
    <location>
        <begin position="367"/>
        <end position="383"/>
    </location>
</feature>
<dbReference type="CDD" id="cd11524">
    <property type="entry name" value="SYLF"/>
    <property type="match status" value="1"/>
</dbReference>
<dbReference type="GeneID" id="71984164"/>
<evidence type="ECO:0000256" key="1">
    <source>
        <dbReference type="SAM" id="MobiDB-lite"/>
    </source>
</evidence>
<dbReference type="OrthoDB" id="443981at2759"/>
<dbReference type="Pfam" id="PF04366">
    <property type="entry name" value="Ysc84"/>
    <property type="match status" value="1"/>
</dbReference>
<feature type="domain" description="Ysc84 actin-binding" evidence="2">
    <location>
        <begin position="140"/>
        <end position="265"/>
    </location>
</feature>
<organism evidence="3 4">
    <name type="scientific">Passalora fulva</name>
    <name type="common">Tomato leaf mold</name>
    <name type="synonym">Cladosporium fulvum</name>
    <dbReference type="NCBI Taxonomy" id="5499"/>
    <lineage>
        <taxon>Eukaryota</taxon>
        <taxon>Fungi</taxon>
        <taxon>Dikarya</taxon>
        <taxon>Ascomycota</taxon>
        <taxon>Pezizomycotina</taxon>
        <taxon>Dothideomycetes</taxon>
        <taxon>Dothideomycetidae</taxon>
        <taxon>Mycosphaerellales</taxon>
        <taxon>Mycosphaerellaceae</taxon>
        <taxon>Fulvia</taxon>
    </lineage>
</organism>
<evidence type="ECO:0000313" key="3">
    <source>
        <dbReference type="EMBL" id="UJO16852.1"/>
    </source>
</evidence>
<reference evidence="3" key="1">
    <citation type="submission" date="2021-12" db="EMBL/GenBank/DDBJ databases">
        <authorList>
            <person name="Zaccaron A."/>
            <person name="Stergiopoulos I."/>
        </authorList>
    </citation>
    <scope>NUCLEOTIDE SEQUENCE</scope>
    <source>
        <strain evidence="3">Race5_Kim</strain>
    </source>
</reference>
<feature type="compositionally biased region" description="Polar residues" evidence="1">
    <location>
        <begin position="329"/>
        <end position="351"/>
    </location>
</feature>
<feature type="region of interest" description="Disordered" evidence="1">
    <location>
        <begin position="587"/>
        <end position="623"/>
    </location>
</feature>
<evidence type="ECO:0000313" key="4">
    <source>
        <dbReference type="Proteomes" id="UP000756132"/>
    </source>
</evidence>
<dbReference type="InterPro" id="IPR051702">
    <property type="entry name" value="SH3_domain_YSC84-like"/>
</dbReference>
<dbReference type="InterPro" id="IPR007461">
    <property type="entry name" value="Ysc84_actin-binding"/>
</dbReference>
<protein>
    <submittedName>
        <fullName evidence="3">SH3 domain-containing YSC84-like protein 1</fullName>
    </submittedName>
</protein>
<feature type="region of interest" description="Disordered" evidence="1">
    <location>
        <begin position="536"/>
        <end position="575"/>
    </location>
</feature>
<dbReference type="RefSeq" id="XP_047761218.1">
    <property type="nucleotide sequence ID" value="XM_047903434.1"/>
</dbReference>
<evidence type="ECO:0000259" key="2">
    <source>
        <dbReference type="Pfam" id="PF04366"/>
    </source>
</evidence>